<protein>
    <recommendedName>
        <fullName evidence="8">Zn(2)-C6 fungal-type domain-containing protein</fullName>
    </recommendedName>
</protein>
<dbReference type="GO" id="GO:0000981">
    <property type="term" value="F:DNA-binding transcription factor activity, RNA polymerase II-specific"/>
    <property type="evidence" value="ECO:0007669"/>
    <property type="project" value="InterPro"/>
</dbReference>
<dbReference type="RefSeq" id="XP_046066607.1">
    <property type="nucleotide sequence ID" value="XM_046222524.1"/>
</dbReference>
<dbReference type="GO" id="GO:0008270">
    <property type="term" value="F:zinc ion binding"/>
    <property type="evidence" value="ECO:0007669"/>
    <property type="project" value="InterPro"/>
</dbReference>
<evidence type="ECO:0000256" key="7">
    <source>
        <dbReference type="SAM" id="MobiDB-lite"/>
    </source>
</evidence>
<evidence type="ECO:0000256" key="6">
    <source>
        <dbReference type="ARBA" id="ARBA00023242"/>
    </source>
</evidence>
<accession>A0AAD4PT82</accession>
<sequence>MYRSYSQIGKFKTKSGCITCKIRHIKCSEERPKCLRCTSTGRLCEYQRAARSPYIASSELPLLTTYRPPHNLLPASQLERRAFHFYFHFVSPSLSGMADFGFWGGTVLQICRSQPLIWDAVISLSALYEHKHTMESSRTKLGPRNYINEQALSWYLRSLATLQANIERGSADLDVSLISCTLFIIIEVLQGNISAALRLYQQGVQLVTYIMSVAGSKAIATATVTNVAPVILRMGTSSLLTKCGSLAPRVASFADVAIAFSTIPEAKRILYAIMWEIRVFDRDYSHKLNSRAASGDQQPSIHALDNMNTTTSFAARQQRLELRLNTWRRNFNTFPQVQNYLSNKTSVGAGQAPTTTQYAGIIATLLMTWLTASILTKTRLDASEAVYDTYDHLFEDMIAHASIALAGPNKQPPFTFEMGIGLPLFITAIKCRNPTLRRKALEYLYQSPPVQGMYVCAAAANIATVVIELEEDCLLSPSESPQQRGNDPGITDRRKKPIDSPPVTIVKHVYDFSLHFPKEDKGLPQTWLKYTRLSQIQRQKDTQIKCGIYEGMAPLSNHFSPCEYMLVMEYYHGLK</sequence>
<keyword evidence="1" id="KW-0479">Metal-binding</keyword>
<dbReference type="GO" id="GO:0003677">
    <property type="term" value="F:DNA binding"/>
    <property type="evidence" value="ECO:0007669"/>
    <property type="project" value="UniProtKB-KW"/>
</dbReference>
<keyword evidence="5" id="KW-0804">Transcription</keyword>
<organism evidence="9 10">
    <name type="scientific">Talaromyces proteolyticus</name>
    <dbReference type="NCBI Taxonomy" id="1131652"/>
    <lineage>
        <taxon>Eukaryota</taxon>
        <taxon>Fungi</taxon>
        <taxon>Dikarya</taxon>
        <taxon>Ascomycota</taxon>
        <taxon>Pezizomycotina</taxon>
        <taxon>Eurotiomycetes</taxon>
        <taxon>Eurotiomycetidae</taxon>
        <taxon>Eurotiales</taxon>
        <taxon>Trichocomaceae</taxon>
        <taxon>Talaromyces</taxon>
        <taxon>Talaromyces sect. Bacilispori</taxon>
    </lineage>
</organism>
<dbReference type="PROSITE" id="PS50048">
    <property type="entry name" value="ZN2_CY6_FUNGAL_2"/>
    <property type="match status" value="1"/>
</dbReference>
<proteinExistence type="predicted"/>
<evidence type="ECO:0000256" key="4">
    <source>
        <dbReference type="ARBA" id="ARBA00023125"/>
    </source>
</evidence>
<evidence type="ECO:0000256" key="5">
    <source>
        <dbReference type="ARBA" id="ARBA00023163"/>
    </source>
</evidence>
<reference evidence="9" key="1">
    <citation type="submission" date="2021-12" db="EMBL/GenBank/DDBJ databases">
        <title>Convergent genome expansion in fungi linked to evolution of root-endophyte symbiosis.</title>
        <authorList>
            <consortium name="DOE Joint Genome Institute"/>
            <person name="Ke Y.-H."/>
            <person name="Bonito G."/>
            <person name="Liao H.-L."/>
            <person name="Looney B."/>
            <person name="Rojas-Flechas A."/>
            <person name="Nash J."/>
            <person name="Hameed K."/>
            <person name="Schadt C."/>
            <person name="Martin F."/>
            <person name="Crous P.W."/>
            <person name="Miettinen O."/>
            <person name="Magnuson J.K."/>
            <person name="Labbe J."/>
            <person name="Jacobson D."/>
            <person name="Doktycz M.J."/>
            <person name="Veneault-Fourrey C."/>
            <person name="Kuo A."/>
            <person name="Mondo S."/>
            <person name="Calhoun S."/>
            <person name="Riley R."/>
            <person name="Ohm R."/>
            <person name="LaButti K."/>
            <person name="Andreopoulos B."/>
            <person name="Pangilinan J."/>
            <person name="Nolan M."/>
            <person name="Tritt A."/>
            <person name="Clum A."/>
            <person name="Lipzen A."/>
            <person name="Daum C."/>
            <person name="Barry K."/>
            <person name="Grigoriev I.V."/>
            <person name="Vilgalys R."/>
        </authorList>
    </citation>
    <scope>NUCLEOTIDE SEQUENCE</scope>
    <source>
        <strain evidence="9">PMI_201</strain>
    </source>
</reference>
<evidence type="ECO:0000313" key="10">
    <source>
        <dbReference type="Proteomes" id="UP001201262"/>
    </source>
</evidence>
<evidence type="ECO:0000259" key="8">
    <source>
        <dbReference type="PROSITE" id="PS50048"/>
    </source>
</evidence>
<dbReference type="InterPro" id="IPR036864">
    <property type="entry name" value="Zn2-C6_fun-type_DNA-bd_sf"/>
</dbReference>
<keyword evidence="2" id="KW-0862">Zinc</keyword>
<dbReference type="PROSITE" id="PS00463">
    <property type="entry name" value="ZN2_CY6_FUNGAL_1"/>
    <property type="match status" value="1"/>
</dbReference>
<evidence type="ECO:0000256" key="3">
    <source>
        <dbReference type="ARBA" id="ARBA00023015"/>
    </source>
</evidence>
<keyword evidence="3" id="KW-0805">Transcription regulation</keyword>
<dbReference type="PANTHER" id="PTHR36206:SF14">
    <property type="entry name" value="ZN(2)-C6 FUNGAL-TYPE DOMAIN-CONTAINING PROTEIN-RELATED"/>
    <property type="match status" value="1"/>
</dbReference>
<evidence type="ECO:0000256" key="2">
    <source>
        <dbReference type="ARBA" id="ARBA00022833"/>
    </source>
</evidence>
<dbReference type="InterPro" id="IPR052360">
    <property type="entry name" value="Transcr_Regulatory_Proteins"/>
</dbReference>
<dbReference type="InterPro" id="IPR001138">
    <property type="entry name" value="Zn2Cys6_DnaBD"/>
</dbReference>
<comment type="caution">
    <text evidence="9">The sequence shown here is derived from an EMBL/GenBank/DDBJ whole genome shotgun (WGS) entry which is preliminary data.</text>
</comment>
<dbReference type="EMBL" id="JAJTJA010000014">
    <property type="protein sequence ID" value="KAH8690324.1"/>
    <property type="molecule type" value="Genomic_DNA"/>
</dbReference>
<gene>
    <name evidence="9" type="ORF">BGW36DRAFT_69800</name>
</gene>
<dbReference type="InterPro" id="IPR021858">
    <property type="entry name" value="Fun_TF"/>
</dbReference>
<keyword evidence="4" id="KW-0238">DNA-binding</keyword>
<feature type="domain" description="Zn(2)-C6 fungal-type" evidence="8">
    <location>
        <begin position="16"/>
        <end position="46"/>
    </location>
</feature>
<keyword evidence="10" id="KW-1185">Reference proteome</keyword>
<dbReference type="CDD" id="cd00067">
    <property type="entry name" value="GAL4"/>
    <property type="match status" value="1"/>
</dbReference>
<name>A0AAD4PT82_9EURO</name>
<dbReference type="Pfam" id="PF00172">
    <property type="entry name" value="Zn_clus"/>
    <property type="match status" value="1"/>
</dbReference>
<dbReference type="AlphaFoldDB" id="A0AAD4PT82"/>
<dbReference type="SMART" id="SM00066">
    <property type="entry name" value="GAL4"/>
    <property type="match status" value="1"/>
</dbReference>
<dbReference type="Pfam" id="PF11951">
    <property type="entry name" value="Fungal_trans_2"/>
    <property type="match status" value="1"/>
</dbReference>
<dbReference type="GeneID" id="70252810"/>
<evidence type="ECO:0000313" key="9">
    <source>
        <dbReference type="EMBL" id="KAH8690324.1"/>
    </source>
</evidence>
<feature type="region of interest" description="Disordered" evidence="7">
    <location>
        <begin position="476"/>
        <end position="499"/>
    </location>
</feature>
<keyword evidence="6" id="KW-0539">Nucleus</keyword>
<evidence type="ECO:0000256" key="1">
    <source>
        <dbReference type="ARBA" id="ARBA00022723"/>
    </source>
</evidence>
<dbReference type="Gene3D" id="4.10.240.10">
    <property type="entry name" value="Zn(2)-C6 fungal-type DNA-binding domain"/>
    <property type="match status" value="1"/>
</dbReference>
<dbReference type="SUPFAM" id="SSF57701">
    <property type="entry name" value="Zn2/Cys6 DNA-binding domain"/>
    <property type="match status" value="1"/>
</dbReference>
<dbReference type="Proteomes" id="UP001201262">
    <property type="component" value="Unassembled WGS sequence"/>
</dbReference>
<dbReference type="PANTHER" id="PTHR36206">
    <property type="entry name" value="ASPERCRYPTIN BIOSYNTHESIS CLUSTER-SPECIFIC TRANSCRIPTION REGULATOR ATNN-RELATED"/>
    <property type="match status" value="1"/>
</dbReference>